<gene>
    <name evidence="1" type="ORF">MNBD_BACTEROID06-786</name>
</gene>
<name>A0A3B0U9X9_9ZZZZ</name>
<reference evidence="1" key="1">
    <citation type="submission" date="2018-06" db="EMBL/GenBank/DDBJ databases">
        <authorList>
            <person name="Zhirakovskaya E."/>
        </authorList>
    </citation>
    <scope>NUCLEOTIDE SEQUENCE</scope>
</reference>
<organism evidence="1">
    <name type="scientific">hydrothermal vent metagenome</name>
    <dbReference type="NCBI Taxonomy" id="652676"/>
    <lineage>
        <taxon>unclassified sequences</taxon>
        <taxon>metagenomes</taxon>
        <taxon>ecological metagenomes</taxon>
    </lineage>
</organism>
<dbReference type="EMBL" id="UOES01000299">
    <property type="protein sequence ID" value="VAW27765.1"/>
    <property type="molecule type" value="Genomic_DNA"/>
</dbReference>
<protein>
    <submittedName>
        <fullName evidence="1">Uncharacterized protein</fullName>
    </submittedName>
</protein>
<proteinExistence type="predicted"/>
<dbReference type="AlphaFoldDB" id="A0A3B0U9X9"/>
<sequence>RERVAIKEIRKSYDYDFAYAKYFEEYNLLEDLLLDNVIKYRSFNDEPLFYQLLQRKTVIGSDNKPLYLVFINQPGYDLKIFIDPITYGILRLEFGYGNGIEPIFNYKRSRKLMHNVMRLDKLIEFELHNEKLYLKYIKTKYKNVWVNTETGKPDQTTQLFQELLINNINDKDPSWVSSARKMKRYGLQYQHRDYNKEFWENYNVIKETPLNKQIIHDLEEHGALEKQFEDN</sequence>
<feature type="non-terminal residue" evidence="1">
    <location>
        <position position="1"/>
    </location>
</feature>
<accession>A0A3B0U9X9</accession>
<evidence type="ECO:0000313" key="1">
    <source>
        <dbReference type="EMBL" id="VAW27765.1"/>
    </source>
</evidence>